<dbReference type="EMBL" id="CM056744">
    <property type="protein sequence ID" value="KAJ8666024.1"/>
    <property type="molecule type" value="Genomic_DNA"/>
</dbReference>
<dbReference type="Proteomes" id="UP001239111">
    <property type="component" value="Chromosome 4"/>
</dbReference>
<name>A0ACC2N493_9HYME</name>
<reference evidence="1" key="1">
    <citation type="submission" date="2023-04" db="EMBL/GenBank/DDBJ databases">
        <title>A chromosome-level genome assembly of the parasitoid wasp Eretmocerus hayati.</title>
        <authorList>
            <person name="Zhong Y."/>
            <person name="Liu S."/>
            <person name="Liu Y."/>
        </authorList>
    </citation>
    <scope>NUCLEOTIDE SEQUENCE</scope>
    <source>
        <strain evidence="1">ZJU_SS_LIU_2023</strain>
    </source>
</reference>
<gene>
    <name evidence="1" type="ORF">QAD02_007686</name>
</gene>
<proteinExistence type="predicted"/>
<evidence type="ECO:0000313" key="1">
    <source>
        <dbReference type="EMBL" id="KAJ8666024.1"/>
    </source>
</evidence>
<protein>
    <submittedName>
        <fullName evidence="1">Uncharacterized protein</fullName>
    </submittedName>
</protein>
<comment type="caution">
    <text evidence="1">The sequence shown here is derived from an EMBL/GenBank/DDBJ whole genome shotgun (WGS) entry which is preliminary data.</text>
</comment>
<organism evidence="1 2">
    <name type="scientific">Eretmocerus hayati</name>
    <dbReference type="NCBI Taxonomy" id="131215"/>
    <lineage>
        <taxon>Eukaryota</taxon>
        <taxon>Metazoa</taxon>
        <taxon>Ecdysozoa</taxon>
        <taxon>Arthropoda</taxon>
        <taxon>Hexapoda</taxon>
        <taxon>Insecta</taxon>
        <taxon>Pterygota</taxon>
        <taxon>Neoptera</taxon>
        <taxon>Endopterygota</taxon>
        <taxon>Hymenoptera</taxon>
        <taxon>Apocrita</taxon>
        <taxon>Proctotrupomorpha</taxon>
        <taxon>Chalcidoidea</taxon>
        <taxon>Aphelinidae</taxon>
        <taxon>Aphelininae</taxon>
        <taxon>Eretmocerus</taxon>
    </lineage>
</organism>
<accession>A0ACC2N493</accession>
<evidence type="ECO:0000313" key="2">
    <source>
        <dbReference type="Proteomes" id="UP001239111"/>
    </source>
</evidence>
<sequence length="190" mass="20875">MIALWSGTMCYNVQQVARQLLRLPHLATLSNMLQCTTGRAPVTQVPSPLRSLEDPPQESTRTDSGSISSHTAHGASPADDGICVTATAPHHARPAETHVTYGHIGASFVDSRINSPNRMEEKYNTSPTEAAMGQHETCIVTNSSYLVFTSLEPKDLQQKTRHWSKLSVMSSYQKMGYLGLLPTHNKLNFP</sequence>
<keyword evidence="2" id="KW-1185">Reference proteome</keyword>